<dbReference type="Pfam" id="PF00248">
    <property type="entry name" value="Aldo_ket_red"/>
    <property type="match status" value="1"/>
</dbReference>
<evidence type="ECO:0000256" key="1">
    <source>
        <dbReference type="ARBA" id="ARBA00023002"/>
    </source>
</evidence>
<evidence type="ECO:0000259" key="2">
    <source>
        <dbReference type="Pfam" id="PF00248"/>
    </source>
</evidence>
<dbReference type="GO" id="GO:0016491">
    <property type="term" value="F:oxidoreductase activity"/>
    <property type="evidence" value="ECO:0007669"/>
    <property type="project" value="UniProtKB-KW"/>
</dbReference>
<dbReference type="InterPro" id="IPR050523">
    <property type="entry name" value="AKR_Detox_Biosynth"/>
</dbReference>
<sequence>MEYSSVTGIEKKISRLVQGCIMLTRQKQEEGFALLDAARTAGITAYDTGHIYGGGDCDRMLGLWMEARGTRDEAVIIGKGAHLNQDRNRVTPYDIASDMADTLVRLRSDYIDLYLLHRDDPSVPVGPIVDALNEHHAAGRIHAFGG</sequence>
<dbReference type="PANTHER" id="PTHR43364">
    <property type="entry name" value="NADH-SPECIFIC METHYLGLYOXAL REDUCTASE-RELATED"/>
    <property type="match status" value="1"/>
</dbReference>
<proteinExistence type="predicted"/>
<feature type="domain" description="NADP-dependent oxidoreductase" evidence="2">
    <location>
        <begin position="21"/>
        <end position="145"/>
    </location>
</feature>
<dbReference type="EMBL" id="UINC01119142">
    <property type="protein sequence ID" value="SVC92750.1"/>
    <property type="molecule type" value="Genomic_DNA"/>
</dbReference>
<dbReference type="InterPro" id="IPR036812">
    <property type="entry name" value="NAD(P)_OxRdtase_dom_sf"/>
</dbReference>
<dbReference type="SUPFAM" id="SSF51430">
    <property type="entry name" value="NAD(P)-linked oxidoreductase"/>
    <property type="match status" value="1"/>
</dbReference>
<name>A0A382R667_9ZZZZ</name>
<dbReference type="AlphaFoldDB" id="A0A382R667"/>
<protein>
    <recommendedName>
        <fullName evidence="2">NADP-dependent oxidoreductase domain-containing protein</fullName>
    </recommendedName>
</protein>
<reference evidence="3" key="1">
    <citation type="submission" date="2018-05" db="EMBL/GenBank/DDBJ databases">
        <authorList>
            <person name="Lanie J.A."/>
            <person name="Ng W.-L."/>
            <person name="Kazmierczak K.M."/>
            <person name="Andrzejewski T.M."/>
            <person name="Davidsen T.M."/>
            <person name="Wayne K.J."/>
            <person name="Tettelin H."/>
            <person name="Glass J.I."/>
            <person name="Rusch D."/>
            <person name="Podicherti R."/>
            <person name="Tsui H.-C.T."/>
            <person name="Winkler M.E."/>
        </authorList>
    </citation>
    <scope>NUCLEOTIDE SEQUENCE</scope>
</reference>
<dbReference type="PANTHER" id="PTHR43364:SF4">
    <property type="entry name" value="NAD(P)-LINKED OXIDOREDUCTASE SUPERFAMILY PROTEIN"/>
    <property type="match status" value="1"/>
</dbReference>
<accession>A0A382R667</accession>
<organism evidence="3">
    <name type="scientific">marine metagenome</name>
    <dbReference type="NCBI Taxonomy" id="408172"/>
    <lineage>
        <taxon>unclassified sequences</taxon>
        <taxon>metagenomes</taxon>
        <taxon>ecological metagenomes</taxon>
    </lineage>
</organism>
<keyword evidence="1" id="KW-0560">Oxidoreductase</keyword>
<evidence type="ECO:0000313" key="3">
    <source>
        <dbReference type="EMBL" id="SVC92750.1"/>
    </source>
</evidence>
<gene>
    <name evidence="3" type="ORF">METZ01_LOCUS345604</name>
</gene>
<dbReference type="InterPro" id="IPR023210">
    <property type="entry name" value="NADP_OxRdtase_dom"/>
</dbReference>
<dbReference type="Gene3D" id="3.20.20.100">
    <property type="entry name" value="NADP-dependent oxidoreductase domain"/>
    <property type="match status" value="1"/>
</dbReference>
<dbReference type="GO" id="GO:0005829">
    <property type="term" value="C:cytosol"/>
    <property type="evidence" value="ECO:0007669"/>
    <property type="project" value="TreeGrafter"/>
</dbReference>
<feature type="non-terminal residue" evidence="3">
    <location>
        <position position="146"/>
    </location>
</feature>